<reference evidence="1 2" key="1">
    <citation type="submission" date="2023-08" db="EMBL/GenBank/DDBJ databases">
        <title>Achromobacter seleniivolatilans sp. nov., isolated from seleniferous soil.</title>
        <authorList>
            <person name="Zhang S."/>
            <person name="Li K."/>
            <person name="Peng J."/>
            <person name="Zhao Q."/>
            <person name="Wang H."/>
            <person name="Guo Y."/>
        </authorList>
    </citation>
    <scope>NUCLEOTIDE SEQUENCE [LARGE SCALE GENOMIC DNA]</scope>
    <source>
        <strain evidence="1 2">R39</strain>
    </source>
</reference>
<name>A0ABY9MAI3_9BURK</name>
<evidence type="ECO:0000313" key="2">
    <source>
        <dbReference type="Proteomes" id="UP001234798"/>
    </source>
</evidence>
<sequence length="85" mass="8925">MKSTSQGAAMLQTVRMLTTPHAVGVELARRQALALHCGFSAGSMRQLILLTGRAGPAWAIGAQRESDKVRGTGAFPFRIAATATT</sequence>
<dbReference type="EMBL" id="CP132976">
    <property type="protein sequence ID" value="WMD23203.1"/>
    <property type="molecule type" value="Genomic_DNA"/>
</dbReference>
<dbReference type="Proteomes" id="UP001234798">
    <property type="component" value="Chromosome"/>
</dbReference>
<evidence type="ECO:0000313" key="1">
    <source>
        <dbReference type="EMBL" id="WMD23203.1"/>
    </source>
</evidence>
<protein>
    <submittedName>
        <fullName evidence="1">Uncharacterized protein</fullName>
    </submittedName>
</protein>
<gene>
    <name evidence="1" type="ORF">RAS12_12760</name>
</gene>
<keyword evidence="2" id="KW-1185">Reference proteome</keyword>
<dbReference type="RefSeq" id="WP_306950084.1">
    <property type="nucleotide sequence ID" value="NZ_CP132976.1"/>
</dbReference>
<organism evidence="1 2">
    <name type="scientific">Achromobacter seleniivolatilans</name>
    <dbReference type="NCBI Taxonomy" id="3047478"/>
    <lineage>
        <taxon>Bacteria</taxon>
        <taxon>Pseudomonadati</taxon>
        <taxon>Pseudomonadota</taxon>
        <taxon>Betaproteobacteria</taxon>
        <taxon>Burkholderiales</taxon>
        <taxon>Alcaligenaceae</taxon>
        <taxon>Achromobacter</taxon>
    </lineage>
</organism>
<proteinExistence type="predicted"/>
<accession>A0ABY9MAI3</accession>